<evidence type="ECO:0000256" key="1">
    <source>
        <dbReference type="SAM" id="MobiDB-lite"/>
    </source>
</evidence>
<organism evidence="3 4">
    <name type="scientific">Papiliotrema laurentii</name>
    <name type="common">Cryptococcus laurentii</name>
    <dbReference type="NCBI Taxonomy" id="5418"/>
    <lineage>
        <taxon>Eukaryota</taxon>
        <taxon>Fungi</taxon>
        <taxon>Dikarya</taxon>
        <taxon>Basidiomycota</taxon>
        <taxon>Agaricomycotina</taxon>
        <taxon>Tremellomycetes</taxon>
        <taxon>Tremellales</taxon>
        <taxon>Rhynchogastremaceae</taxon>
        <taxon>Papiliotrema</taxon>
    </lineage>
</organism>
<evidence type="ECO:0000313" key="4">
    <source>
        <dbReference type="Proteomes" id="UP001182556"/>
    </source>
</evidence>
<accession>A0AAD9FWF2</accession>
<reference evidence="3" key="1">
    <citation type="submission" date="2023-02" db="EMBL/GenBank/DDBJ databases">
        <title>Identification and recombinant expression of a fungal hydrolase from Papiliotrema laurentii that hydrolyzes apple cutin and clears colloidal polyester polyurethane.</title>
        <authorList>
            <consortium name="DOE Joint Genome Institute"/>
            <person name="Roman V.A."/>
            <person name="Bojanowski C."/>
            <person name="Crable B.R."/>
            <person name="Wagner D.N."/>
            <person name="Hung C.S."/>
            <person name="Nadeau L.J."/>
            <person name="Schratz L."/>
            <person name="Haridas S."/>
            <person name="Pangilinan J."/>
            <person name="Lipzen A."/>
            <person name="Na H."/>
            <person name="Yan M."/>
            <person name="Ng V."/>
            <person name="Grigoriev I.V."/>
            <person name="Spatafora J.W."/>
            <person name="Barlow D."/>
            <person name="Biffinger J."/>
            <person name="Kelley-Loughnane N."/>
            <person name="Varaljay V.A."/>
            <person name="Crookes-Goodson W.J."/>
        </authorList>
    </citation>
    <scope>NUCLEOTIDE SEQUENCE</scope>
    <source>
        <strain evidence="3">5307AH</strain>
    </source>
</reference>
<dbReference type="Proteomes" id="UP001182556">
    <property type="component" value="Unassembled WGS sequence"/>
</dbReference>
<dbReference type="CDD" id="cd00229">
    <property type="entry name" value="SGNH_hydrolase"/>
    <property type="match status" value="1"/>
</dbReference>
<feature type="region of interest" description="Disordered" evidence="1">
    <location>
        <begin position="126"/>
        <end position="166"/>
    </location>
</feature>
<proteinExistence type="predicted"/>
<keyword evidence="2" id="KW-0732">Signal</keyword>
<comment type="caution">
    <text evidence="3">The sequence shown here is derived from an EMBL/GenBank/DDBJ whole genome shotgun (WGS) entry which is preliminary data.</text>
</comment>
<dbReference type="PANTHER" id="PTHR34407:SF1">
    <property type="entry name" value="SGNH HYDROLASE-TYPE ESTERASE DOMAIN-CONTAINING PROTEIN"/>
    <property type="match status" value="1"/>
</dbReference>
<gene>
    <name evidence="3" type="ORF">DB88DRAFT_477864</name>
</gene>
<protein>
    <recommendedName>
        <fullName evidence="5">SGNH hydrolase-type esterase domain-containing protein</fullName>
    </recommendedName>
</protein>
<keyword evidence="4" id="KW-1185">Reference proteome</keyword>
<feature type="chain" id="PRO_5042044025" description="SGNH hydrolase-type esterase domain-containing protein" evidence="2">
    <location>
        <begin position="24"/>
        <end position="637"/>
    </location>
</feature>
<dbReference type="AlphaFoldDB" id="A0AAD9FWF2"/>
<evidence type="ECO:0000313" key="3">
    <source>
        <dbReference type="EMBL" id="KAK1927401.1"/>
    </source>
</evidence>
<feature type="signal peptide" evidence="2">
    <location>
        <begin position="1"/>
        <end position="23"/>
    </location>
</feature>
<sequence>MRGAPRLVFMATFALLSLMLLLASPFSGHAGRKSRSLISSVVEKVQKGEIGPLRMVGSSATEEELAMREWEYQRAVQYEGTGARIQTFIDKARSGRPFTVSIIGGSVSKGRGLVPVRDTRRRQVELGVDEGEERIEPNPLDAERQGEEDESAPMSSPTGGRPKATEKIGADTLYSPENLHVLIFDWLNETFPHPENRLVNGAQGGVGSGYFSWCFKEHIDEQSDLVLVELGINDLIEVDVLGSYEHLIRGVLELPNAPAVINIETFTTLFPTLLSSSALHLDVAAFYDIPSLSIRDILLPRLLGDPETQMPRWFRTGPSVVMGDSKVREWGGVPVDLMHISAKGHALAAGLVIRYFSEQIDKSRPSSFYTFGRLSPGTLRKSSLRILDLPSGALTMPFDPETGLIRHDPTCRSMNSPLYHQNDQGEDERGIAILDSSHGWSTWTWKEKIYLVAKEPGSVLSVPFTVATPAPHVPPPPPPPMSEEEALDDVASEHTDKIGFEPLPLALRPNGALDVNHMGVVIDHVGRRKRSEVVTSTMAKRQYPDAEEIIDGARVVIGFQKSATLGLGSVYCWVDDDRASGTRVEGWWEIEERNMGMVEEVAWGIKPGAHTLHCELSEHTLDPTGGTEFRIFAIMHD</sequence>
<name>A0AAD9FWF2_PAPLA</name>
<evidence type="ECO:0008006" key="5">
    <source>
        <dbReference type="Google" id="ProtNLM"/>
    </source>
</evidence>
<dbReference type="SUPFAM" id="SSF52266">
    <property type="entry name" value="SGNH hydrolase"/>
    <property type="match status" value="1"/>
</dbReference>
<dbReference type="EMBL" id="JAODAN010000001">
    <property type="protein sequence ID" value="KAK1927401.1"/>
    <property type="molecule type" value="Genomic_DNA"/>
</dbReference>
<evidence type="ECO:0000256" key="2">
    <source>
        <dbReference type="SAM" id="SignalP"/>
    </source>
</evidence>
<dbReference type="PANTHER" id="PTHR34407">
    <property type="entry name" value="EXPRESSED PROTEIN"/>
    <property type="match status" value="1"/>
</dbReference>